<evidence type="ECO:0000256" key="1">
    <source>
        <dbReference type="ARBA" id="ARBA00010605"/>
    </source>
</evidence>
<dbReference type="GO" id="GO:0003735">
    <property type="term" value="F:structural constituent of ribosome"/>
    <property type="evidence" value="ECO:0007669"/>
    <property type="project" value="InterPro"/>
</dbReference>
<proteinExistence type="inferred from homology"/>
<dbReference type="GO" id="GO:1990904">
    <property type="term" value="C:ribonucleoprotein complex"/>
    <property type="evidence" value="ECO:0007669"/>
    <property type="project" value="UniProtKB-KW"/>
</dbReference>
<dbReference type="Gene3D" id="3.10.430.100">
    <property type="entry name" value="Ribosomal protein L9, C-terminal domain"/>
    <property type="match status" value="1"/>
</dbReference>
<dbReference type="SUPFAM" id="SSF55653">
    <property type="entry name" value="Ribosomal protein L9 C-domain"/>
    <property type="match status" value="1"/>
</dbReference>
<gene>
    <name evidence="9" type="primary">rpl9</name>
</gene>
<dbReference type="InterPro" id="IPR020069">
    <property type="entry name" value="Ribosomal_bL9_C"/>
</dbReference>
<dbReference type="Pfam" id="PF01281">
    <property type="entry name" value="Ribosomal_L9_N"/>
    <property type="match status" value="1"/>
</dbReference>
<evidence type="ECO:0000256" key="5">
    <source>
        <dbReference type="ARBA" id="ARBA00023274"/>
    </source>
</evidence>
<feature type="domain" description="Ribosomal protein L9" evidence="7">
    <location>
        <begin position="16"/>
        <end position="45"/>
    </location>
</feature>
<dbReference type="GO" id="GO:0006412">
    <property type="term" value="P:translation"/>
    <property type="evidence" value="ECO:0007669"/>
    <property type="project" value="InterPro"/>
</dbReference>
<name>A0A1Z1MFB8_9FLOR</name>
<dbReference type="SUPFAM" id="SSF55658">
    <property type="entry name" value="L9 N-domain-like"/>
    <property type="match status" value="1"/>
</dbReference>
<dbReference type="InterPro" id="IPR036791">
    <property type="entry name" value="Ribosomal_bL9_C_sf"/>
</dbReference>
<comment type="similarity">
    <text evidence="1">Belongs to the bacterial ribosomal protein bL9 family.</text>
</comment>
<evidence type="ECO:0000256" key="6">
    <source>
        <dbReference type="ARBA" id="ARBA00035427"/>
    </source>
</evidence>
<keyword evidence="5" id="KW-0687">Ribonucleoprotein</keyword>
<evidence type="ECO:0000259" key="7">
    <source>
        <dbReference type="Pfam" id="PF01281"/>
    </source>
</evidence>
<dbReference type="InterPro" id="IPR009027">
    <property type="entry name" value="Ribosomal_bL9/RNase_H1_N"/>
</dbReference>
<sequence>MKRKIQIIIREKNEYLISVARGHAFNYLIPKKNAQIPTKKRIKHLEMFQEIRTNKSEVNKVKIQKMINEVEKINKISIYKKRGGNQLIFGSITEKEISTWILTHTNLQIERSQINISEIKKTGIKDLTINIKKNISKKLQINIIPVNI</sequence>
<dbReference type="GO" id="GO:0005840">
    <property type="term" value="C:ribosome"/>
    <property type="evidence" value="ECO:0007669"/>
    <property type="project" value="UniProtKB-KW"/>
</dbReference>
<dbReference type="InterPro" id="IPR000244">
    <property type="entry name" value="Ribosomal_bL9"/>
</dbReference>
<keyword evidence="9" id="KW-0150">Chloroplast</keyword>
<keyword evidence="4 9" id="KW-0689">Ribosomal protein</keyword>
<dbReference type="NCBIfam" id="TIGR00158">
    <property type="entry name" value="L9"/>
    <property type="match status" value="1"/>
</dbReference>
<keyword evidence="9" id="KW-0934">Plastid</keyword>
<dbReference type="Pfam" id="PF03948">
    <property type="entry name" value="Ribosomal_L9_C"/>
    <property type="match status" value="1"/>
</dbReference>
<dbReference type="InterPro" id="IPR020594">
    <property type="entry name" value="Ribosomal_bL9_bac/chp"/>
</dbReference>
<dbReference type="EMBL" id="MF101432">
    <property type="protein sequence ID" value="ARW64444.1"/>
    <property type="molecule type" value="Genomic_DNA"/>
</dbReference>
<dbReference type="GO" id="GO:0019843">
    <property type="term" value="F:rRNA binding"/>
    <property type="evidence" value="ECO:0007669"/>
    <property type="project" value="UniProtKB-KW"/>
</dbReference>
<evidence type="ECO:0000256" key="3">
    <source>
        <dbReference type="ARBA" id="ARBA00022884"/>
    </source>
</evidence>
<dbReference type="PANTHER" id="PTHR21368">
    <property type="entry name" value="50S RIBOSOMAL PROTEIN L9"/>
    <property type="match status" value="1"/>
</dbReference>
<evidence type="ECO:0000256" key="4">
    <source>
        <dbReference type="ARBA" id="ARBA00022980"/>
    </source>
</evidence>
<organism evidence="9">
    <name type="scientific">Polysiphonia infestans</name>
    <dbReference type="NCBI Taxonomy" id="2006978"/>
    <lineage>
        <taxon>Eukaryota</taxon>
        <taxon>Rhodophyta</taxon>
        <taxon>Florideophyceae</taxon>
        <taxon>Rhodymeniophycidae</taxon>
        <taxon>Ceramiales</taxon>
        <taxon>Rhodomelaceae</taxon>
        <taxon>Polysiphonioideae</taxon>
        <taxon>Polysiphonia</taxon>
    </lineage>
</organism>
<reference evidence="9" key="1">
    <citation type="journal article" date="2017" name="J. Phycol.">
        <title>Analysis of chloroplast genomes and a supermatrix inform reclassification of the Rhodomelaceae (Rhodophyta).</title>
        <authorList>
            <person name="Diaz-Tapia P."/>
            <person name="Maggs C.A."/>
            <person name="West J.A."/>
            <person name="Verbruggen H."/>
        </authorList>
    </citation>
    <scope>NUCLEOTIDE SEQUENCE</scope>
    <source>
        <strain evidence="9">PD763</strain>
    </source>
</reference>
<geneLocation type="chloroplast" evidence="9"/>
<dbReference type="RefSeq" id="YP_009395464.1">
    <property type="nucleotide sequence ID" value="NC_035277.1"/>
</dbReference>
<dbReference type="InterPro" id="IPR036935">
    <property type="entry name" value="Ribosomal_bL9_N_sf"/>
</dbReference>
<protein>
    <recommendedName>
        <fullName evidence="6">50S ribosomal protein L9, chloroplastic</fullName>
    </recommendedName>
</protein>
<evidence type="ECO:0000313" key="9">
    <source>
        <dbReference type="EMBL" id="ARW64444.1"/>
    </source>
</evidence>
<dbReference type="InterPro" id="IPR020070">
    <property type="entry name" value="Ribosomal_bL9_N"/>
</dbReference>
<keyword evidence="3" id="KW-0694">RNA-binding</keyword>
<dbReference type="AlphaFoldDB" id="A0A1Z1MFB8"/>
<evidence type="ECO:0000259" key="8">
    <source>
        <dbReference type="Pfam" id="PF03948"/>
    </source>
</evidence>
<feature type="domain" description="Large ribosomal subunit protein bL9 C-terminal" evidence="8">
    <location>
        <begin position="66"/>
        <end position="144"/>
    </location>
</feature>
<accession>A0A1Z1MFB8</accession>
<dbReference type="Gene3D" id="3.40.5.10">
    <property type="entry name" value="Ribosomal protein L9, N-terminal domain"/>
    <property type="match status" value="1"/>
</dbReference>
<dbReference type="GeneID" id="33357491"/>
<evidence type="ECO:0000256" key="2">
    <source>
        <dbReference type="ARBA" id="ARBA00022730"/>
    </source>
</evidence>
<keyword evidence="2" id="KW-0699">rRNA-binding</keyword>